<keyword evidence="6 13" id="KW-0812">Transmembrane</keyword>
<comment type="subcellular location">
    <subcellularLocation>
        <location evidence="2">Membrane</location>
        <topology evidence="2">Multi-pass membrane protein</topology>
    </subcellularLocation>
</comment>
<feature type="transmembrane region" description="Helical" evidence="13">
    <location>
        <begin position="137"/>
        <end position="160"/>
    </location>
</feature>
<keyword evidence="11" id="KW-0902">Two-component regulatory system</keyword>
<dbReference type="SMART" id="SM00388">
    <property type="entry name" value="HisKA"/>
    <property type="match status" value="1"/>
</dbReference>
<dbReference type="InterPro" id="IPR003661">
    <property type="entry name" value="HisK_dim/P_dom"/>
</dbReference>
<dbReference type="InterPro" id="IPR005467">
    <property type="entry name" value="His_kinase_dom"/>
</dbReference>
<dbReference type="Proteomes" id="UP001069090">
    <property type="component" value="Unassembled WGS sequence"/>
</dbReference>
<evidence type="ECO:0000256" key="8">
    <source>
        <dbReference type="ARBA" id="ARBA00022777"/>
    </source>
</evidence>
<evidence type="ECO:0000256" key="7">
    <source>
        <dbReference type="ARBA" id="ARBA00022741"/>
    </source>
</evidence>
<dbReference type="GO" id="GO:0000155">
    <property type="term" value="F:phosphorelay sensor kinase activity"/>
    <property type="evidence" value="ECO:0007669"/>
    <property type="project" value="InterPro"/>
</dbReference>
<dbReference type="SUPFAM" id="SSF55874">
    <property type="entry name" value="ATPase domain of HSP90 chaperone/DNA topoisomerase II/histidine kinase"/>
    <property type="match status" value="1"/>
</dbReference>
<reference evidence="15 16" key="1">
    <citation type="submission" date="2022-12" db="EMBL/GenBank/DDBJ databases">
        <title>Dasania phycosphaerae sp. nov., isolated from particulate material of the south coast of Korea.</title>
        <authorList>
            <person name="Jiang Y."/>
        </authorList>
    </citation>
    <scope>NUCLEOTIDE SEQUENCE [LARGE SCALE GENOMIC DNA]</scope>
    <source>
        <strain evidence="15 16">GY-19</strain>
    </source>
</reference>
<dbReference type="InterPro" id="IPR004358">
    <property type="entry name" value="Sig_transdc_His_kin-like_C"/>
</dbReference>
<evidence type="ECO:0000256" key="10">
    <source>
        <dbReference type="ARBA" id="ARBA00022989"/>
    </source>
</evidence>
<keyword evidence="12 13" id="KW-0472">Membrane</keyword>
<evidence type="ECO:0000256" key="4">
    <source>
        <dbReference type="ARBA" id="ARBA00022553"/>
    </source>
</evidence>
<keyword evidence="9 15" id="KW-0067">ATP-binding</keyword>
<organism evidence="15 16">
    <name type="scientific">Dasania phycosphaerae</name>
    <dbReference type="NCBI Taxonomy" id="2950436"/>
    <lineage>
        <taxon>Bacteria</taxon>
        <taxon>Pseudomonadati</taxon>
        <taxon>Pseudomonadota</taxon>
        <taxon>Gammaproteobacteria</taxon>
        <taxon>Cellvibrionales</taxon>
        <taxon>Spongiibacteraceae</taxon>
        <taxon>Dasania</taxon>
    </lineage>
</organism>
<dbReference type="PANTHER" id="PTHR45436">
    <property type="entry name" value="SENSOR HISTIDINE KINASE YKOH"/>
    <property type="match status" value="1"/>
</dbReference>
<comment type="catalytic activity">
    <reaction evidence="1">
        <text>ATP + protein L-histidine = ADP + protein N-phospho-L-histidine.</text>
        <dbReference type="EC" id="2.7.13.3"/>
    </reaction>
</comment>
<dbReference type="InterPro" id="IPR003594">
    <property type="entry name" value="HATPase_dom"/>
</dbReference>
<keyword evidence="16" id="KW-1185">Reference proteome</keyword>
<keyword evidence="5" id="KW-0808">Transferase</keyword>
<protein>
    <recommendedName>
        <fullName evidence="3">histidine kinase</fullName>
        <ecNumber evidence="3">2.7.13.3</ecNumber>
    </recommendedName>
</protein>
<evidence type="ECO:0000256" key="13">
    <source>
        <dbReference type="SAM" id="Phobius"/>
    </source>
</evidence>
<accession>A0A9J6RM95</accession>
<dbReference type="RefSeq" id="WP_258331589.1">
    <property type="nucleotide sequence ID" value="NZ_JAPTGG010000007.1"/>
</dbReference>
<keyword evidence="10 13" id="KW-1133">Transmembrane helix</keyword>
<keyword evidence="7" id="KW-0547">Nucleotide-binding</keyword>
<dbReference type="InterPro" id="IPR036890">
    <property type="entry name" value="HATPase_C_sf"/>
</dbReference>
<dbReference type="AlphaFoldDB" id="A0A9J6RM95"/>
<evidence type="ECO:0000256" key="11">
    <source>
        <dbReference type="ARBA" id="ARBA00023012"/>
    </source>
</evidence>
<dbReference type="Pfam" id="PF00512">
    <property type="entry name" value="HisKA"/>
    <property type="match status" value="1"/>
</dbReference>
<dbReference type="PANTHER" id="PTHR45436:SF14">
    <property type="entry name" value="SENSOR PROTEIN QSEC"/>
    <property type="match status" value="1"/>
</dbReference>
<dbReference type="SUPFAM" id="SSF47384">
    <property type="entry name" value="Homodimeric domain of signal transducing histidine kinase"/>
    <property type="match status" value="1"/>
</dbReference>
<feature type="domain" description="Histidine kinase" evidence="14">
    <location>
        <begin position="221"/>
        <end position="435"/>
    </location>
</feature>
<dbReference type="GO" id="GO:0005886">
    <property type="term" value="C:plasma membrane"/>
    <property type="evidence" value="ECO:0007669"/>
    <property type="project" value="TreeGrafter"/>
</dbReference>
<sequence>MRSIRVFLVSIILALVMLFSFVAALRGYQSSMVAADKLFDKQLLDTAKLMGGIQSQQALAAVTVDNNFTFQVWRGQQLLAASTNAPDTAIQAREQGFNYNNFNGYRWRTVAYYQAEKNIWVMAAERSDLRFILAENVILQSIMPVVISLPVLALLIWLIVSKGLSPLRELAAELADKQPDDLSSLRFQGSRKELVQIVNSLNGLLGRLKTALLRERQFSSDAAHELRTPISTLKVQLYNIAELLPRHQQELVNINVTVERLAHIVDQILNLHRISPDQYNARMKRLNLDSLVQQVLADESERLDKKQQQLSYVGEAAHIRGDEFAIKTLLQNVLSNAHKYTPEHGFINVSVKRQASTIQLCIEDSGAGISEPMRTRVFERFYRVGGDSHSSGELGCGLGLAIVKNIAESHSARIELTDSSMASGTAFCVYFSDVDSQGEV</sequence>
<dbReference type="EC" id="2.7.13.3" evidence="3"/>
<dbReference type="CDD" id="cd00075">
    <property type="entry name" value="HATPase"/>
    <property type="match status" value="1"/>
</dbReference>
<proteinExistence type="predicted"/>
<evidence type="ECO:0000256" key="1">
    <source>
        <dbReference type="ARBA" id="ARBA00000085"/>
    </source>
</evidence>
<name>A0A9J6RM95_9GAMM</name>
<dbReference type="Gene3D" id="1.10.287.130">
    <property type="match status" value="1"/>
</dbReference>
<evidence type="ECO:0000313" key="15">
    <source>
        <dbReference type="EMBL" id="MCZ0865441.1"/>
    </source>
</evidence>
<evidence type="ECO:0000256" key="2">
    <source>
        <dbReference type="ARBA" id="ARBA00004141"/>
    </source>
</evidence>
<dbReference type="GO" id="GO:0005524">
    <property type="term" value="F:ATP binding"/>
    <property type="evidence" value="ECO:0007669"/>
    <property type="project" value="UniProtKB-KW"/>
</dbReference>
<gene>
    <name evidence="15" type="ORF">O0V09_09525</name>
</gene>
<evidence type="ECO:0000259" key="14">
    <source>
        <dbReference type="PROSITE" id="PS50109"/>
    </source>
</evidence>
<evidence type="ECO:0000256" key="9">
    <source>
        <dbReference type="ARBA" id="ARBA00022840"/>
    </source>
</evidence>
<dbReference type="InterPro" id="IPR050428">
    <property type="entry name" value="TCS_sensor_his_kinase"/>
</dbReference>
<evidence type="ECO:0000313" key="16">
    <source>
        <dbReference type="Proteomes" id="UP001069090"/>
    </source>
</evidence>
<keyword evidence="8" id="KW-0418">Kinase</keyword>
<evidence type="ECO:0000256" key="12">
    <source>
        <dbReference type="ARBA" id="ARBA00023136"/>
    </source>
</evidence>
<comment type="caution">
    <text evidence="15">The sequence shown here is derived from an EMBL/GenBank/DDBJ whole genome shotgun (WGS) entry which is preliminary data.</text>
</comment>
<dbReference type="CDD" id="cd00082">
    <property type="entry name" value="HisKA"/>
    <property type="match status" value="1"/>
</dbReference>
<dbReference type="PROSITE" id="PS50109">
    <property type="entry name" value="HIS_KIN"/>
    <property type="match status" value="1"/>
</dbReference>
<evidence type="ECO:0000256" key="6">
    <source>
        <dbReference type="ARBA" id="ARBA00022692"/>
    </source>
</evidence>
<dbReference type="EMBL" id="JAPTGG010000007">
    <property type="protein sequence ID" value="MCZ0865441.1"/>
    <property type="molecule type" value="Genomic_DNA"/>
</dbReference>
<evidence type="ECO:0000256" key="5">
    <source>
        <dbReference type="ARBA" id="ARBA00022679"/>
    </source>
</evidence>
<dbReference type="PRINTS" id="PR00344">
    <property type="entry name" value="BCTRLSENSOR"/>
</dbReference>
<dbReference type="Pfam" id="PF02518">
    <property type="entry name" value="HATPase_c"/>
    <property type="match status" value="1"/>
</dbReference>
<evidence type="ECO:0000256" key="3">
    <source>
        <dbReference type="ARBA" id="ARBA00012438"/>
    </source>
</evidence>
<dbReference type="Gene3D" id="3.30.565.10">
    <property type="entry name" value="Histidine kinase-like ATPase, C-terminal domain"/>
    <property type="match status" value="1"/>
</dbReference>
<dbReference type="InterPro" id="IPR036097">
    <property type="entry name" value="HisK_dim/P_sf"/>
</dbReference>
<dbReference type="SMART" id="SM00387">
    <property type="entry name" value="HATPase_c"/>
    <property type="match status" value="1"/>
</dbReference>
<keyword evidence="4" id="KW-0597">Phosphoprotein</keyword>